<evidence type="ECO:0000256" key="1">
    <source>
        <dbReference type="ARBA" id="ARBA00022603"/>
    </source>
</evidence>
<protein>
    <recommendedName>
        <fullName evidence="7">Methyltransferase</fullName>
    </recommendedName>
</protein>
<comment type="caution">
    <text evidence="5">The sequence shown here is derived from an EMBL/GenBank/DDBJ whole genome shotgun (WGS) entry which is preliminary data.</text>
</comment>
<dbReference type="InterPro" id="IPR019410">
    <property type="entry name" value="Methyltransf_16"/>
</dbReference>
<dbReference type="Pfam" id="PF10294">
    <property type="entry name" value="Methyltransf_16"/>
    <property type="match status" value="1"/>
</dbReference>
<sequence>MSIEEFSDRIFVQQPVKSFHFTDETDIIDISCSSSDSILSETDQHVCNNNCALIKVKEVLDPSFGMYVWPCAPVLGKYIWQHRNKLKGKVTLELGCGTGLISILAAKCGAYPILTDSKKYGSVFKTAKENMKLNNIDCKDFEIQELTWGYINHFMIQSTPIDFLLGSDVFYCPKDFEDLIVTVSYMLKKNTRAEFWCTYEHRCSDWNIDYLLRKWDLCCREIFLEDFGADCFNVAGHDLPGLKAISISLSSYTPQRTS</sequence>
<keyword evidence="1" id="KW-0489">Methyltransferase</keyword>
<dbReference type="InterPro" id="IPR029063">
    <property type="entry name" value="SAM-dependent_MTases_sf"/>
</dbReference>
<dbReference type="GO" id="GO:0005634">
    <property type="term" value="C:nucleus"/>
    <property type="evidence" value="ECO:0007669"/>
    <property type="project" value="TreeGrafter"/>
</dbReference>
<dbReference type="SUPFAM" id="SSF53335">
    <property type="entry name" value="S-adenosyl-L-methionine-dependent methyltransferases"/>
    <property type="match status" value="1"/>
</dbReference>
<keyword evidence="6" id="KW-1185">Reference proteome</keyword>
<dbReference type="PANTHER" id="PTHR14614:SF164">
    <property type="entry name" value="HISTONE-ARGININE METHYLTRANSFERASE METTL23"/>
    <property type="match status" value="1"/>
</dbReference>
<keyword evidence="3" id="KW-0949">S-adenosyl-L-methionine</keyword>
<evidence type="ECO:0000313" key="5">
    <source>
        <dbReference type="EMBL" id="CAL1282437.1"/>
    </source>
</evidence>
<reference evidence="5 6" key="1">
    <citation type="submission" date="2024-04" db="EMBL/GenBank/DDBJ databases">
        <authorList>
            <person name="Rising A."/>
            <person name="Reimegard J."/>
            <person name="Sonavane S."/>
            <person name="Akerstrom W."/>
            <person name="Nylinder S."/>
            <person name="Hedman E."/>
            <person name="Kallberg Y."/>
        </authorList>
    </citation>
    <scope>NUCLEOTIDE SEQUENCE [LARGE SCALE GENOMIC DNA]</scope>
</reference>
<evidence type="ECO:0000313" key="6">
    <source>
        <dbReference type="Proteomes" id="UP001497382"/>
    </source>
</evidence>
<comment type="similarity">
    <text evidence="4">Belongs to the methyltransferase superfamily. METTL23 family.</text>
</comment>
<evidence type="ECO:0000256" key="4">
    <source>
        <dbReference type="ARBA" id="ARBA00043988"/>
    </source>
</evidence>
<dbReference type="GO" id="GO:0008168">
    <property type="term" value="F:methyltransferase activity"/>
    <property type="evidence" value="ECO:0007669"/>
    <property type="project" value="UniProtKB-KW"/>
</dbReference>
<organism evidence="5 6">
    <name type="scientific">Larinioides sclopetarius</name>
    <dbReference type="NCBI Taxonomy" id="280406"/>
    <lineage>
        <taxon>Eukaryota</taxon>
        <taxon>Metazoa</taxon>
        <taxon>Ecdysozoa</taxon>
        <taxon>Arthropoda</taxon>
        <taxon>Chelicerata</taxon>
        <taxon>Arachnida</taxon>
        <taxon>Araneae</taxon>
        <taxon>Araneomorphae</taxon>
        <taxon>Entelegynae</taxon>
        <taxon>Araneoidea</taxon>
        <taxon>Araneidae</taxon>
        <taxon>Larinioides</taxon>
    </lineage>
</organism>
<evidence type="ECO:0008006" key="7">
    <source>
        <dbReference type="Google" id="ProtNLM"/>
    </source>
</evidence>
<accession>A0AAV2AFJ6</accession>
<dbReference type="Gene3D" id="3.40.50.150">
    <property type="entry name" value="Vaccinia Virus protein VP39"/>
    <property type="match status" value="1"/>
</dbReference>
<dbReference type="GO" id="GO:0005737">
    <property type="term" value="C:cytoplasm"/>
    <property type="evidence" value="ECO:0007669"/>
    <property type="project" value="TreeGrafter"/>
</dbReference>
<proteinExistence type="inferred from homology"/>
<keyword evidence="2" id="KW-0808">Transferase</keyword>
<evidence type="ECO:0000256" key="2">
    <source>
        <dbReference type="ARBA" id="ARBA00022679"/>
    </source>
</evidence>
<dbReference type="EMBL" id="CAXIEN010000155">
    <property type="protein sequence ID" value="CAL1282437.1"/>
    <property type="molecule type" value="Genomic_DNA"/>
</dbReference>
<name>A0AAV2AFJ6_9ARAC</name>
<dbReference type="Proteomes" id="UP001497382">
    <property type="component" value="Unassembled WGS sequence"/>
</dbReference>
<evidence type="ECO:0000256" key="3">
    <source>
        <dbReference type="ARBA" id="ARBA00022691"/>
    </source>
</evidence>
<dbReference type="PANTHER" id="PTHR14614">
    <property type="entry name" value="HEPATOCELLULAR CARCINOMA-ASSOCIATED ANTIGEN"/>
    <property type="match status" value="1"/>
</dbReference>
<dbReference type="GO" id="GO:0032259">
    <property type="term" value="P:methylation"/>
    <property type="evidence" value="ECO:0007669"/>
    <property type="project" value="UniProtKB-KW"/>
</dbReference>
<dbReference type="AlphaFoldDB" id="A0AAV2AFJ6"/>
<gene>
    <name evidence="5" type="ORF">LARSCL_LOCUS12071</name>
</gene>